<reference evidence="2" key="1">
    <citation type="submission" date="2020-05" db="EMBL/GenBank/DDBJ databases">
        <authorList>
            <person name="Chiriac C."/>
            <person name="Salcher M."/>
            <person name="Ghai R."/>
            <person name="Kavagutti S V."/>
        </authorList>
    </citation>
    <scope>NUCLEOTIDE SEQUENCE</scope>
</reference>
<dbReference type="AlphaFoldDB" id="A0A6J7P5K2"/>
<feature type="region of interest" description="Disordered" evidence="1">
    <location>
        <begin position="1"/>
        <end position="55"/>
    </location>
</feature>
<dbReference type="EMBL" id="CAFBPD010000016">
    <property type="protein sequence ID" value="CAB4998509.1"/>
    <property type="molecule type" value="Genomic_DNA"/>
</dbReference>
<organism evidence="2">
    <name type="scientific">freshwater metagenome</name>
    <dbReference type="NCBI Taxonomy" id="449393"/>
    <lineage>
        <taxon>unclassified sequences</taxon>
        <taxon>metagenomes</taxon>
        <taxon>ecological metagenomes</taxon>
    </lineage>
</organism>
<proteinExistence type="predicted"/>
<feature type="compositionally biased region" description="Basic and acidic residues" evidence="1">
    <location>
        <begin position="1"/>
        <end position="36"/>
    </location>
</feature>
<name>A0A6J7P5K2_9ZZZZ</name>
<evidence type="ECO:0000256" key="1">
    <source>
        <dbReference type="SAM" id="MobiDB-lite"/>
    </source>
</evidence>
<accession>A0A6J7P5K2</accession>
<protein>
    <submittedName>
        <fullName evidence="2">Unannotated protein</fullName>
    </submittedName>
</protein>
<gene>
    <name evidence="2" type="ORF">UFOPK4061_00160</name>
</gene>
<feature type="compositionally biased region" description="Basic and acidic residues" evidence="1">
    <location>
        <begin position="43"/>
        <end position="55"/>
    </location>
</feature>
<evidence type="ECO:0000313" key="2">
    <source>
        <dbReference type="EMBL" id="CAB4998509.1"/>
    </source>
</evidence>
<sequence length="114" mass="12653">MRGLQERPPDEPSLHRPLSGERGERGHLEGDVDRKVRQYRRKPVGEHALADARRPDHRAVVTACRNHLKSEPGEGVTPDLAEIRLHVTGRHSCMTSAALIAEVAFSPGLVRSLQ</sequence>